<dbReference type="NCBIfam" id="TIGR00767">
    <property type="entry name" value="rho"/>
    <property type="match status" value="1"/>
</dbReference>
<name>A0A345UJI1_9BACT</name>
<evidence type="ECO:0000256" key="6">
    <source>
        <dbReference type="ARBA" id="ARBA00022884"/>
    </source>
</evidence>
<dbReference type="EC" id="3.6.4.-" evidence="9 10"/>
<dbReference type="PROSITE" id="PS51856">
    <property type="entry name" value="RHO_RNA_BD"/>
    <property type="match status" value="1"/>
</dbReference>
<dbReference type="InterPro" id="IPR011112">
    <property type="entry name" value="Rho-like_N"/>
</dbReference>
<feature type="compositionally biased region" description="Basic and acidic residues" evidence="12">
    <location>
        <begin position="258"/>
        <end position="273"/>
    </location>
</feature>
<dbReference type="InterPro" id="IPR011129">
    <property type="entry name" value="CSD"/>
</dbReference>
<evidence type="ECO:0000259" key="13">
    <source>
        <dbReference type="PROSITE" id="PS51856"/>
    </source>
</evidence>
<dbReference type="OrthoDB" id="9805197at2"/>
<feature type="compositionally biased region" description="Basic and acidic residues" evidence="12">
    <location>
        <begin position="143"/>
        <end position="159"/>
    </location>
</feature>
<dbReference type="InterPro" id="IPR041703">
    <property type="entry name" value="Rho_factor_ATP-bd"/>
</dbReference>
<dbReference type="InterPro" id="IPR027417">
    <property type="entry name" value="P-loop_NTPase"/>
</dbReference>
<evidence type="ECO:0000256" key="3">
    <source>
        <dbReference type="ARBA" id="ARBA00022801"/>
    </source>
</evidence>
<comment type="similarity">
    <text evidence="9 11">Belongs to the Rho family.</text>
</comment>
<dbReference type="InterPro" id="IPR011113">
    <property type="entry name" value="Rho_RNA-bd"/>
</dbReference>
<sequence>MVENQDLSQENLEKRTVKELQELAKSMGLKSVTGITKQKLVSKIQRHISSGEAEAARGPGKYWLSAKDVFKDAPKPPAKKRRGTAKEAADPDLFSEASDEKKQSTSGTPSGPKSRSKSGSGTGKKAEDQEAKVQTSRLSGDFLQRKIQDDKDSISEKTLLHSRKQSASQAEPATEGKPLPKELRTMSREEELKLEREILEAKARKQSGGKGSETDGSTDSKGGNNRQQNKSYEAGQKQPQDSRSNARGQRPSQNKQQQNKEADSSRSQADRNQNKNQNQGQGQSQSQNKDQQRQGASGSGGKGQQSQAAGSKSGGGRQQQSGEAAQKKEASGNKPSPKQQQNQQQSQQQSGKADQGKQRGNSEDDYSDLPESDAATLAEHIEIITPQLGGYLVNEGTLEILPEGYGFLRSPNYNYLASPDDIYVSPSQIKRFALRQGDTVVGIIRPPKVGERYFALLRVDGINGKIPRNMDERPDFDELLPVYPNQRLKLETSPFQYTTRMMDLFCPLGKGQRGLIVAQPKTGKTSILRMAANAIAQNNPEAQIIILLIDERPEEVTEMDRNVASAEVVASTFDMKPENHIALAELVFEKAKRLVESGNDVVILMDSLTRLARAYNIATNSGRTMSGGVDSEALKKPRKLFSLARNIENGGSLTILATALVNTGSRMDDVIFEEFKGTGNMEMVLERRISEQRVYPAIDVFKSGTRKEELFVRDDERQKVVLLRRFLSNMSPLESVEFMLDKIRGTRNNQEFLISMNQ</sequence>
<comment type="function">
    <text evidence="9">Facilitates transcription termination by a mechanism that involves Rho binding to the nascent RNA, activation of Rho's RNA-dependent ATPase activity, and release of the mRNA from the DNA template.</text>
</comment>
<protein>
    <recommendedName>
        <fullName evidence="9 10">Transcription termination factor Rho</fullName>
        <ecNumber evidence="9 10">3.6.4.-</ecNumber>
    </recommendedName>
    <alternativeName>
        <fullName evidence="9">ATP-dependent helicase Rho</fullName>
    </alternativeName>
</protein>
<keyword evidence="8 9" id="KW-0804">Transcription</keyword>
<keyword evidence="5 9" id="KW-0067">ATP-binding</keyword>
<evidence type="ECO:0000256" key="5">
    <source>
        <dbReference type="ARBA" id="ARBA00022840"/>
    </source>
</evidence>
<dbReference type="InterPro" id="IPR012340">
    <property type="entry name" value="NA-bd_OB-fold"/>
</dbReference>
<evidence type="ECO:0000256" key="8">
    <source>
        <dbReference type="ARBA" id="ARBA00023163"/>
    </source>
</evidence>
<gene>
    <name evidence="9" type="primary">rho</name>
    <name evidence="14" type="ORF">CYPRO_1377</name>
</gene>
<dbReference type="EMBL" id="CP027806">
    <property type="protein sequence ID" value="AXJ00633.1"/>
    <property type="molecule type" value="Genomic_DNA"/>
</dbReference>
<dbReference type="PANTHER" id="PTHR46425:SF1">
    <property type="entry name" value="TRANSCRIPTION TERMINATION FACTOR RHO"/>
    <property type="match status" value="1"/>
</dbReference>
<dbReference type="InterPro" id="IPR036269">
    <property type="entry name" value="Rho_N_sf"/>
</dbReference>
<feature type="compositionally biased region" description="Low complexity" evidence="12">
    <location>
        <begin position="104"/>
        <end position="119"/>
    </location>
</feature>
<dbReference type="Pfam" id="PF07497">
    <property type="entry name" value="Rho_RNA_bind"/>
    <property type="match status" value="1"/>
</dbReference>
<feature type="binding site" evidence="9">
    <location>
        <begin position="521"/>
        <end position="526"/>
    </location>
    <ligand>
        <name>ATP</name>
        <dbReference type="ChEBI" id="CHEBI:30616"/>
    </ligand>
</feature>
<dbReference type="Proteomes" id="UP000254808">
    <property type="component" value="Chromosome"/>
</dbReference>
<dbReference type="GO" id="GO:0016787">
    <property type="term" value="F:hydrolase activity"/>
    <property type="evidence" value="ECO:0007669"/>
    <property type="project" value="UniProtKB-KW"/>
</dbReference>
<dbReference type="PANTHER" id="PTHR46425">
    <property type="entry name" value="TRANSCRIPTION TERMINATION FACTOR RHO"/>
    <property type="match status" value="1"/>
</dbReference>
<evidence type="ECO:0000313" key="15">
    <source>
        <dbReference type="Proteomes" id="UP000254808"/>
    </source>
</evidence>
<comment type="subunit">
    <text evidence="9">Homohexamer. The homohexamer assembles into an open ring structure.</text>
</comment>
<proteinExistence type="inferred from homology"/>
<dbReference type="GO" id="GO:0003723">
    <property type="term" value="F:RNA binding"/>
    <property type="evidence" value="ECO:0007669"/>
    <property type="project" value="UniProtKB-UniRule"/>
</dbReference>
<keyword evidence="2 9" id="KW-0547">Nucleotide-binding</keyword>
<dbReference type="InterPro" id="IPR000194">
    <property type="entry name" value="ATPase_F1/V1/A1_a/bsu_nucl-bd"/>
</dbReference>
<dbReference type="GO" id="GO:0005524">
    <property type="term" value="F:ATP binding"/>
    <property type="evidence" value="ECO:0007669"/>
    <property type="project" value="UniProtKB-UniRule"/>
</dbReference>
<feature type="binding site" evidence="9">
    <location>
        <begin position="509"/>
        <end position="514"/>
    </location>
    <ligand>
        <name>ATP</name>
        <dbReference type="ChEBI" id="CHEBI:30616"/>
    </ligand>
</feature>
<evidence type="ECO:0000256" key="1">
    <source>
        <dbReference type="ARBA" id="ARBA00022472"/>
    </source>
</evidence>
<evidence type="ECO:0000256" key="11">
    <source>
        <dbReference type="PROSITE-ProRule" id="PRU01203"/>
    </source>
</evidence>
<dbReference type="SUPFAM" id="SSF68912">
    <property type="entry name" value="Rho N-terminal domain-like"/>
    <property type="match status" value="1"/>
</dbReference>
<feature type="domain" description="Rho RNA-BD" evidence="13">
    <location>
        <begin position="391"/>
        <end position="466"/>
    </location>
</feature>
<dbReference type="SMART" id="SM00959">
    <property type="entry name" value="Rho_N"/>
    <property type="match status" value="1"/>
</dbReference>
<feature type="region of interest" description="Disordered" evidence="12">
    <location>
        <begin position="67"/>
        <end position="370"/>
    </location>
</feature>
<evidence type="ECO:0000256" key="9">
    <source>
        <dbReference type="HAMAP-Rule" id="MF_01884"/>
    </source>
</evidence>
<dbReference type="Gene3D" id="1.10.720.10">
    <property type="match status" value="1"/>
</dbReference>
<keyword evidence="15" id="KW-1185">Reference proteome</keyword>
<dbReference type="SMART" id="SM00357">
    <property type="entry name" value="CSP"/>
    <property type="match status" value="1"/>
</dbReference>
<dbReference type="InterPro" id="IPR004665">
    <property type="entry name" value="Term_rho"/>
</dbReference>
<dbReference type="RefSeq" id="WP_114983908.1">
    <property type="nucleotide sequence ID" value="NZ_CP027806.1"/>
</dbReference>
<dbReference type="GO" id="GO:0006353">
    <property type="term" value="P:DNA-templated transcription termination"/>
    <property type="evidence" value="ECO:0007669"/>
    <property type="project" value="UniProtKB-UniRule"/>
</dbReference>
<dbReference type="GO" id="GO:0005829">
    <property type="term" value="C:cytosol"/>
    <property type="evidence" value="ECO:0007669"/>
    <property type="project" value="UniProtKB-ARBA"/>
</dbReference>
<keyword evidence="1 9" id="KW-0806">Transcription termination</keyword>
<feature type="compositionally biased region" description="Polar residues" evidence="12">
    <location>
        <begin position="214"/>
        <end position="257"/>
    </location>
</feature>
<reference evidence="14 15" key="1">
    <citation type="submission" date="2018-03" db="EMBL/GenBank/DDBJ databases">
        <title>Phenotypic and genomic properties of Cyclonatronum proteinivorum gen. nov., sp. nov., a haloalkaliphilic bacteroidete from soda lakes possessing Na+-translocating rhodopsin.</title>
        <authorList>
            <person name="Toshchakov S.V."/>
            <person name="Korzhenkov A."/>
            <person name="Samarov N.I."/>
            <person name="Kublanov I.V."/>
            <person name="Muntyan M.S."/>
            <person name="Sorokin D.Y."/>
        </authorList>
    </citation>
    <scope>NUCLEOTIDE SEQUENCE [LARGE SCALE GENOMIC DNA]</scope>
    <source>
        <strain evidence="14 15">Omega</strain>
    </source>
</reference>
<feature type="compositionally biased region" description="Basic and acidic residues" evidence="12">
    <location>
        <begin position="178"/>
        <end position="203"/>
    </location>
</feature>
<evidence type="ECO:0000256" key="7">
    <source>
        <dbReference type="ARBA" id="ARBA00023015"/>
    </source>
</evidence>
<feature type="compositionally biased region" description="Low complexity" evidence="12">
    <location>
        <begin position="333"/>
        <end position="349"/>
    </location>
</feature>
<evidence type="ECO:0000313" key="14">
    <source>
        <dbReference type="EMBL" id="AXJ00633.1"/>
    </source>
</evidence>
<dbReference type="GO" id="GO:0008186">
    <property type="term" value="F:ATP-dependent activity, acting on RNA"/>
    <property type="evidence" value="ECO:0007669"/>
    <property type="project" value="UniProtKB-UniRule"/>
</dbReference>
<dbReference type="NCBIfam" id="NF006886">
    <property type="entry name" value="PRK09376.1"/>
    <property type="match status" value="1"/>
</dbReference>
<evidence type="ECO:0000256" key="10">
    <source>
        <dbReference type="NCBIfam" id="TIGR00767"/>
    </source>
</evidence>
<dbReference type="SUPFAM" id="SSF50249">
    <property type="entry name" value="Nucleic acid-binding proteins"/>
    <property type="match status" value="1"/>
</dbReference>
<dbReference type="KEGG" id="cprv:CYPRO_1377"/>
<keyword evidence="7 9" id="KW-0805">Transcription regulation</keyword>
<dbReference type="AlphaFoldDB" id="A0A345UJI1"/>
<evidence type="ECO:0000256" key="2">
    <source>
        <dbReference type="ARBA" id="ARBA00022741"/>
    </source>
</evidence>
<dbReference type="SMART" id="SM00382">
    <property type="entry name" value="AAA"/>
    <property type="match status" value="1"/>
</dbReference>
<dbReference type="Gene3D" id="3.40.50.300">
    <property type="entry name" value="P-loop containing nucleotide triphosphate hydrolases"/>
    <property type="match status" value="1"/>
</dbReference>
<accession>A0A345UJI1</accession>
<evidence type="ECO:0000256" key="4">
    <source>
        <dbReference type="ARBA" id="ARBA00022806"/>
    </source>
</evidence>
<feature type="binding site" evidence="9">
    <location>
        <position position="552"/>
    </location>
    <ligand>
        <name>ATP</name>
        <dbReference type="ChEBI" id="CHEBI:30616"/>
    </ligand>
</feature>
<organism evidence="14 15">
    <name type="scientific">Cyclonatronum proteinivorum</name>
    <dbReference type="NCBI Taxonomy" id="1457365"/>
    <lineage>
        <taxon>Bacteria</taxon>
        <taxon>Pseudomonadati</taxon>
        <taxon>Balneolota</taxon>
        <taxon>Balneolia</taxon>
        <taxon>Balneolales</taxon>
        <taxon>Cyclonatronaceae</taxon>
        <taxon>Cyclonatronum</taxon>
    </lineage>
</organism>
<keyword evidence="3 9" id="KW-0378">Hydrolase</keyword>
<dbReference type="InterPro" id="IPR003593">
    <property type="entry name" value="AAA+_ATPase"/>
</dbReference>
<evidence type="ECO:0000256" key="12">
    <source>
        <dbReference type="SAM" id="MobiDB-lite"/>
    </source>
</evidence>
<keyword evidence="6 9" id="KW-0694">RNA-binding</keyword>
<keyword evidence="4 9" id="KW-0347">Helicase</keyword>
<comment type="caution">
    <text evidence="9">Lacks conserved residue(s) required for the propagation of feature annotation.</text>
</comment>
<dbReference type="Gene3D" id="2.40.50.140">
    <property type="entry name" value="Nucleic acid-binding proteins"/>
    <property type="match status" value="1"/>
</dbReference>
<dbReference type="SUPFAM" id="SSF52540">
    <property type="entry name" value="P-loop containing nucleoside triphosphate hydrolases"/>
    <property type="match status" value="1"/>
</dbReference>
<dbReference type="Pfam" id="PF00006">
    <property type="entry name" value="ATP-synt_ab"/>
    <property type="match status" value="1"/>
</dbReference>
<feature type="compositionally biased region" description="Low complexity" evidence="12">
    <location>
        <begin position="274"/>
        <end position="296"/>
    </location>
</feature>
<dbReference type="CDD" id="cd04459">
    <property type="entry name" value="Rho_CSD"/>
    <property type="match status" value="1"/>
</dbReference>
<dbReference type="HAMAP" id="MF_01884">
    <property type="entry name" value="Rho"/>
    <property type="match status" value="1"/>
</dbReference>
<dbReference type="GO" id="GO:0004386">
    <property type="term" value="F:helicase activity"/>
    <property type="evidence" value="ECO:0007669"/>
    <property type="project" value="UniProtKB-UniRule"/>
</dbReference>
<dbReference type="CDD" id="cd01128">
    <property type="entry name" value="rho_factor_C"/>
    <property type="match status" value="1"/>
</dbReference>